<proteinExistence type="predicted"/>
<organism evidence="1">
    <name type="scientific">candidate division WOR-3 bacterium</name>
    <dbReference type="NCBI Taxonomy" id="2052148"/>
    <lineage>
        <taxon>Bacteria</taxon>
        <taxon>Bacteria division WOR-3</taxon>
    </lineage>
</organism>
<dbReference type="SUPFAM" id="SSF56935">
    <property type="entry name" value="Porins"/>
    <property type="match status" value="1"/>
</dbReference>
<protein>
    <submittedName>
        <fullName evidence="1">PorV/PorQ family protein</fullName>
    </submittedName>
</protein>
<reference evidence="1" key="1">
    <citation type="journal article" date="2020" name="mSystems">
        <title>Genome- and Community-Level Interaction Insights into Carbon Utilization and Element Cycling Functions of Hydrothermarchaeota in Hydrothermal Sediment.</title>
        <authorList>
            <person name="Zhou Z."/>
            <person name="Liu Y."/>
            <person name="Xu W."/>
            <person name="Pan J."/>
            <person name="Luo Z.H."/>
            <person name="Li M."/>
        </authorList>
    </citation>
    <scope>NUCLEOTIDE SEQUENCE [LARGE SCALE GENOMIC DNA]</scope>
    <source>
        <strain evidence="1">SpSt-488</strain>
    </source>
</reference>
<name>A0A7C4CAV1_UNCW3</name>
<evidence type="ECO:0000313" key="1">
    <source>
        <dbReference type="EMBL" id="HGK27863.1"/>
    </source>
</evidence>
<accession>A0A7C4CAV1</accession>
<comment type="caution">
    <text evidence="1">The sequence shown here is derived from an EMBL/GenBank/DDBJ whole genome shotgun (WGS) entry which is preliminary data.</text>
</comment>
<dbReference type="EMBL" id="DSUT01000050">
    <property type="protein sequence ID" value="HGK27863.1"/>
    <property type="molecule type" value="Genomic_DNA"/>
</dbReference>
<sequence length="297" mass="31577">MLRSSRVRLATLLLPLLAAAGPLGMSFLRLAPASPEAGMGGAGVAGCSGPQTMVWNPAATASLRGFAASAGYCVWFLGAHQQSAFVVRQLRQLRVGFGVSGFSAGEFEWRGDLPSKEPVGTFEPEDLTAFLNTAVPVSDLAAFGVSGRFYYSRLLSYSASGFGTDLGVRLEPVAGFLLGASVTDFGTTLTYEREKAWLPTRGRLGLTWSRRVFGQRLELSADGSYCFNTATFRLQTGVEWEIAEVICLRGGCDVSTGGVRPTLGLGLRRGRVGLDYSLERLGYDLGVAHRVSLSVGG</sequence>
<gene>
    <name evidence="1" type="ORF">ENS41_02795</name>
</gene>
<dbReference type="NCBIfam" id="NF033709">
    <property type="entry name" value="PorV_fam"/>
    <property type="match status" value="1"/>
</dbReference>
<dbReference type="Gene3D" id="2.40.160.60">
    <property type="entry name" value="Outer membrane protein transport protein (OMPP1/FadL/TodX)"/>
    <property type="match status" value="1"/>
</dbReference>
<dbReference type="AlphaFoldDB" id="A0A7C4CAV1"/>